<accession>A0A4P9XT62</accession>
<dbReference type="OrthoDB" id="1742084at2759"/>
<dbReference type="SUPFAM" id="SSF47370">
    <property type="entry name" value="Bromodomain"/>
    <property type="match status" value="1"/>
</dbReference>
<evidence type="ECO:0000256" key="2">
    <source>
        <dbReference type="SAM" id="MobiDB-lite"/>
    </source>
</evidence>
<dbReference type="STRING" id="78915.A0A4P9XT62"/>
<dbReference type="Proteomes" id="UP000271241">
    <property type="component" value="Unassembled WGS sequence"/>
</dbReference>
<evidence type="ECO:0000259" key="3">
    <source>
        <dbReference type="SMART" id="SM00297"/>
    </source>
</evidence>
<protein>
    <submittedName>
        <fullName evidence="4">Bromodomain-containing protein</fullName>
    </submittedName>
</protein>
<dbReference type="GO" id="GO:0035267">
    <property type="term" value="C:NuA4 histone acetyltransferase complex"/>
    <property type="evidence" value="ECO:0007669"/>
    <property type="project" value="TreeGrafter"/>
</dbReference>
<sequence length="293" mass="33579">MSDVPAHDTGDGASVAAATGAGSDAPVWGTLENLLLTQAVYHYGDDSWPTVSRTLRQHRLITRSEELTPKNCERQYLRLISELEEERYVGKPPAAELTQRLTHFHAQRVEELKRAIKDDEERIGTLVEEIHQIRTGKWDTRLLEQQHKYDSSDGTAVLPVEETTSGVPVLTTEEVERQKTWRKLVLMIWRDLANHRYASVFAQPIRRQQAPGYYDVINTTDEFHRDMMLIFQNAAMFNPAGSEFYQMALEMMDEVDRAINAFRQTEATSWQTSTHRRRKCSIMAAESPRLGST</sequence>
<feature type="compositionally biased region" description="Basic and acidic residues" evidence="2">
    <location>
        <begin position="1"/>
        <end position="10"/>
    </location>
</feature>
<evidence type="ECO:0000256" key="1">
    <source>
        <dbReference type="ARBA" id="ARBA00023117"/>
    </source>
</evidence>
<dbReference type="InterPro" id="IPR001487">
    <property type="entry name" value="Bromodomain"/>
</dbReference>
<dbReference type="PANTHER" id="PTHR15398">
    <property type="entry name" value="BROMODOMAIN-CONTAINING PROTEIN 8"/>
    <property type="match status" value="1"/>
</dbReference>
<reference evidence="5" key="1">
    <citation type="journal article" date="2018" name="Nat. Microbiol.">
        <title>Leveraging single-cell genomics to expand the fungal tree of life.</title>
        <authorList>
            <person name="Ahrendt S.R."/>
            <person name="Quandt C.A."/>
            <person name="Ciobanu D."/>
            <person name="Clum A."/>
            <person name="Salamov A."/>
            <person name="Andreopoulos B."/>
            <person name="Cheng J.F."/>
            <person name="Woyke T."/>
            <person name="Pelin A."/>
            <person name="Henrissat B."/>
            <person name="Reynolds N.K."/>
            <person name="Benny G.L."/>
            <person name="Smith M.E."/>
            <person name="James T.Y."/>
            <person name="Grigoriev I.V."/>
        </authorList>
    </citation>
    <scope>NUCLEOTIDE SEQUENCE [LARGE SCALE GENOMIC DNA]</scope>
    <source>
        <strain evidence="5">RSA 1356</strain>
    </source>
</reference>
<dbReference type="Gene3D" id="1.20.920.10">
    <property type="entry name" value="Bromodomain-like"/>
    <property type="match status" value="2"/>
</dbReference>
<evidence type="ECO:0000313" key="5">
    <source>
        <dbReference type="Proteomes" id="UP000271241"/>
    </source>
</evidence>
<organism evidence="4 5">
    <name type="scientific">Thamnocephalis sphaerospora</name>
    <dbReference type="NCBI Taxonomy" id="78915"/>
    <lineage>
        <taxon>Eukaryota</taxon>
        <taxon>Fungi</taxon>
        <taxon>Fungi incertae sedis</taxon>
        <taxon>Zoopagomycota</taxon>
        <taxon>Zoopagomycotina</taxon>
        <taxon>Zoopagomycetes</taxon>
        <taxon>Zoopagales</taxon>
        <taxon>Sigmoideomycetaceae</taxon>
        <taxon>Thamnocephalis</taxon>
    </lineage>
</organism>
<proteinExistence type="predicted"/>
<name>A0A4P9XT62_9FUNG</name>
<dbReference type="AlphaFoldDB" id="A0A4P9XT62"/>
<dbReference type="Pfam" id="PF00439">
    <property type="entry name" value="Bromodomain"/>
    <property type="match status" value="1"/>
</dbReference>
<keyword evidence="1" id="KW-0103">Bromodomain</keyword>
<feature type="region of interest" description="Disordered" evidence="2">
    <location>
        <begin position="1"/>
        <end position="22"/>
    </location>
</feature>
<dbReference type="EMBL" id="KZ992534">
    <property type="protein sequence ID" value="RKP09182.1"/>
    <property type="molecule type" value="Genomic_DNA"/>
</dbReference>
<gene>
    <name evidence="4" type="ORF">THASP1DRAFT_14605</name>
</gene>
<dbReference type="SMART" id="SM00297">
    <property type="entry name" value="BROMO"/>
    <property type="match status" value="1"/>
</dbReference>
<dbReference type="PANTHER" id="PTHR15398:SF4">
    <property type="entry name" value="BROMODOMAIN-CONTAINING PROTEIN 8 ISOFORM X1"/>
    <property type="match status" value="1"/>
</dbReference>
<feature type="compositionally biased region" description="Low complexity" evidence="2">
    <location>
        <begin position="11"/>
        <end position="22"/>
    </location>
</feature>
<evidence type="ECO:0000313" key="4">
    <source>
        <dbReference type="EMBL" id="RKP09182.1"/>
    </source>
</evidence>
<keyword evidence="5" id="KW-1185">Reference proteome</keyword>
<dbReference type="GO" id="GO:0006325">
    <property type="term" value="P:chromatin organization"/>
    <property type="evidence" value="ECO:0007669"/>
    <property type="project" value="UniProtKB-ARBA"/>
</dbReference>
<dbReference type="InterPro" id="IPR036427">
    <property type="entry name" value="Bromodomain-like_sf"/>
</dbReference>
<feature type="domain" description="Bromo" evidence="3">
    <location>
        <begin position="174"/>
        <end position="264"/>
    </location>
</feature>